<feature type="signal peptide" evidence="2">
    <location>
        <begin position="1"/>
        <end position="19"/>
    </location>
</feature>
<feature type="region of interest" description="Disordered" evidence="1">
    <location>
        <begin position="52"/>
        <end position="78"/>
    </location>
</feature>
<dbReference type="EMBL" id="LSBH01000005">
    <property type="protein sequence ID" value="OAQ78924.1"/>
    <property type="molecule type" value="Genomic_DNA"/>
</dbReference>
<dbReference type="AlphaFoldDB" id="A0A179GM03"/>
<proteinExistence type="predicted"/>
<feature type="compositionally biased region" description="Basic and acidic residues" evidence="1">
    <location>
        <begin position="59"/>
        <end position="78"/>
    </location>
</feature>
<protein>
    <submittedName>
        <fullName evidence="3">Uncharacterized protein</fullName>
    </submittedName>
</protein>
<reference evidence="3 4" key="1">
    <citation type="submission" date="2016-01" db="EMBL/GenBank/DDBJ databases">
        <title>Biosynthesis of antibiotic leucinostatins and their inhibition on Phytophthora in bio-control Purpureocillium lilacinum.</title>
        <authorList>
            <person name="Wang G."/>
            <person name="Liu Z."/>
            <person name="Lin R."/>
            <person name="Li E."/>
            <person name="Mao Z."/>
            <person name="Ling J."/>
            <person name="Yin W."/>
            <person name="Xie B."/>
        </authorList>
    </citation>
    <scope>NUCLEOTIDE SEQUENCE [LARGE SCALE GENOMIC DNA]</scope>
    <source>
        <strain evidence="3">PLBJ-1</strain>
    </source>
</reference>
<evidence type="ECO:0000313" key="3">
    <source>
        <dbReference type="EMBL" id="OAQ78924.1"/>
    </source>
</evidence>
<evidence type="ECO:0000256" key="2">
    <source>
        <dbReference type="SAM" id="SignalP"/>
    </source>
</evidence>
<feature type="chain" id="PRO_5008102795" evidence="2">
    <location>
        <begin position="20"/>
        <end position="78"/>
    </location>
</feature>
<organism evidence="3 4">
    <name type="scientific">Purpureocillium lilacinum</name>
    <name type="common">Paecilomyces lilacinus</name>
    <dbReference type="NCBI Taxonomy" id="33203"/>
    <lineage>
        <taxon>Eukaryota</taxon>
        <taxon>Fungi</taxon>
        <taxon>Dikarya</taxon>
        <taxon>Ascomycota</taxon>
        <taxon>Pezizomycotina</taxon>
        <taxon>Sordariomycetes</taxon>
        <taxon>Hypocreomycetidae</taxon>
        <taxon>Hypocreales</taxon>
        <taxon>Ophiocordycipitaceae</taxon>
        <taxon>Purpureocillium</taxon>
    </lineage>
</organism>
<sequence>MKSTFLVAALAALSSSVVAAPVSAEEGVPAKRGGDNAAVDKRWQWTKWEDAVDEPAQGESKRWQWTKWEDAVDEKPAE</sequence>
<evidence type="ECO:0000313" key="4">
    <source>
        <dbReference type="Proteomes" id="UP000078240"/>
    </source>
</evidence>
<comment type="caution">
    <text evidence="3">The sequence shown here is derived from an EMBL/GenBank/DDBJ whole genome shotgun (WGS) entry which is preliminary data.</text>
</comment>
<accession>A0A179GM03</accession>
<evidence type="ECO:0000256" key="1">
    <source>
        <dbReference type="SAM" id="MobiDB-lite"/>
    </source>
</evidence>
<dbReference type="Proteomes" id="UP000078240">
    <property type="component" value="Unassembled WGS sequence"/>
</dbReference>
<name>A0A179GM03_PURLI</name>
<gene>
    <name evidence="3" type="ORF">VFPBJ_07045</name>
</gene>
<keyword evidence="2" id="KW-0732">Signal</keyword>